<dbReference type="HOGENOM" id="CLU_022084_1_0_1"/>
<dbReference type="Proteomes" id="UP000027195">
    <property type="component" value="Unassembled WGS sequence"/>
</dbReference>
<dbReference type="InParanoid" id="A0A067NB85"/>
<dbReference type="InterPro" id="IPR036427">
    <property type="entry name" value="Bromodomain-like_sf"/>
</dbReference>
<dbReference type="SUPFAM" id="SSF47370">
    <property type="entry name" value="Bromodomain"/>
    <property type="match status" value="1"/>
</dbReference>
<dbReference type="GO" id="GO:0006325">
    <property type="term" value="P:chromatin organization"/>
    <property type="evidence" value="ECO:0007669"/>
    <property type="project" value="UniProtKB-ARBA"/>
</dbReference>
<accession>A0A067NB85</accession>
<evidence type="ECO:0000256" key="3">
    <source>
        <dbReference type="SAM" id="MobiDB-lite"/>
    </source>
</evidence>
<evidence type="ECO:0000256" key="1">
    <source>
        <dbReference type="ARBA" id="ARBA00023117"/>
    </source>
</evidence>
<evidence type="ECO:0000313" key="5">
    <source>
        <dbReference type="EMBL" id="KDQ21046.1"/>
    </source>
</evidence>
<dbReference type="PANTHER" id="PTHR15398:SF4">
    <property type="entry name" value="BROMODOMAIN-CONTAINING PROTEIN 8 ISOFORM X1"/>
    <property type="match status" value="1"/>
</dbReference>
<dbReference type="PROSITE" id="PS50014">
    <property type="entry name" value="BROMODOMAIN_2"/>
    <property type="match status" value="1"/>
</dbReference>
<reference evidence="6" key="1">
    <citation type="journal article" date="2014" name="Proc. Natl. Acad. Sci. U.S.A.">
        <title>Extensive sampling of basidiomycete genomes demonstrates inadequacy of the white-rot/brown-rot paradigm for wood decay fungi.</title>
        <authorList>
            <person name="Riley R."/>
            <person name="Salamov A.A."/>
            <person name="Brown D.W."/>
            <person name="Nagy L.G."/>
            <person name="Floudas D."/>
            <person name="Held B.W."/>
            <person name="Levasseur A."/>
            <person name="Lombard V."/>
            <person name="Morin E."/>
            <person name="Otillar R."/>
            <person name="Lindquist E.A."/>
            <person name="Sun H."/>
            <person name="LaButti K.M."/>
            <person name="Schmutz J."/>
            <person name="Jabbour D."/>
            <person name="Luo H."/>
            <person name="Baker S.E."/>
            <person name="Pisabarro A.G."/>
            <person name="Walton J.D."/>
            <person name="Blanchette R.A."/>
            <person name="Henrissat B."/>
            <person name="Martin F."/>
            <person name="Cullen D."/>
            <person name="Hibbett D.S."/>
            <person name="Grigoriev I.V."/>
        </authorList>
    </citation>
    <scope>NUCLEOTIDE SEQUENCE [LARGE SCALE GENOMIC DNA]</scope>
    <source>
        <strain evidence="6">FD-172 SS1</strain>
    </source>
</reference>
<evidence type="ECO:0000259" key="4">
    <source>
        <dbReference type="PROSITE" id="PS50014"/>
    </source>
</evidence>
<dbReference type="PANTHER" id="PTHR15398">
    <property type="entry name" value="BROMODOMAIN-CONTAINING PROTEIN 8"/>
    <property type="match status" value="1"/>
</dbReference>
<dbReference type="PRINTS" id="PR00503">
    <property type="entry name" value="BROMODOMAIN"/>
</dbReference>
<feature type="compositionally biased region" description="Polar residues" evidence="3">
    <location>
        <begin position="158"/>
        <end position="173"/>
    </location>
</feature>
<feature type="compositionally biased region" description="Basic and acidic residues" evidence="3">
    <location>
        <begin position="307"/>
        <end position="319"/>
    </location>
</feature>
<organism evidence="5 6">
    <name type="scientific">Botryobasidium botryosum (strain FD-172 SS1)</name>
    <dbReference type="NCBI Taxonomy" id="930990"/>
    <lineage>
        <taxon>Eukaryota</taxon>
        <taxon>Fungi</taxon>
        <taxon>Dikarya</taxon>
        <taxon>Basidiomycota</taxon>
        <taxon>Agaricomycotina</taxon>
        <taxon>Agaricomycetes</taxon>
        <taxon>Cantharellales</taxon>
        <taxon>Botryobasidiaceae</taxon>
        <taxon>Botryobasidium</taxon>
    </lineage>
</organism>
<keyword evidence="1 2" id="KW-0103">Bromodomain</keyword>
<dbReference type="OrthoDB" id="1742084at2759"/>
<feature type="compositionally biased region" description="Acidic residues" evidence="3">
    <location>
        <begin position="264"/>
        <end position="277"/>
    </location>
</feature>
<keyword evidence="6" id="KW-1185">Reference proteome</keyword>
<name>A0A067NB85_BOTB1</name>
<dbReference type="InterPro" id="IPR001487">
    <property type="entry name" value="Bromodomain"/>
</dbReference>
<dbReference type="EMBL" id="KL198017">
    <property type="protein sequence ID" value="KDQ21046.1"/>
    <property type="molecule type" value="Genomic_DNA"/>
</dbReference>
<gene>
    <name evidence="5" type="ORF">BOTBODRAFT_27062</name>
</gene>
<evidence type="ECO:0000313" key="6">
    <source>
        <dbReference type="Proteomes" id="UP000027195"/>
    </source>
</evidence>
<feature type="region of interest" description="Disordered" evidence="3">
    <location>
        <begin position="194"/>
        <end position="342"/>
    </location>
</feature>
<proteinExistence type="predicted"/>
<feature type="domain" description="Bromo" evidence="4">
    <location>
        <begin position="362"/>
        <end position="432"/>
    </location>
</feature>
<protein>
    <recommendedName>
        <fullName evidence="4">Bromo domain-containing protein</fullName>
    </recommendedName>
</protein>
<dbReference type="GO" id="GO:0035267">
    <property type="term" value="C:NuA4 histone acetyltransferase complex"/>
    <property type="evidence" value="ECO:0007669"/>
    <property type="project" value="TreeGrafter"/>
</dbReference>
<dbReference type="AlphaFoldDB" id="A0A067NB85"/>
<sequence>MSTRERLLLAQVVYEVGTGNWDEVSKLMSKHPLVTRPKGFFSPPACSAMHATLMGEIGYEGDKYASETRTPKARPNLALAQKWYRSRVLELKSHIMQEEEKFRSLVQEIEDIQSGKWDKQLREELKSPARPSKPVSNASRLESKSPSSSSIERPGPYSLQTIVPDSQPTSSASVLAEDITPILDEEHQAVEDVLEPGPVPSPRDAPDPLVTDNDLDDVMMSPGGELPADDQDLVSYKDEEETPRLHDESIVAETPAAESAPPMDTEETPAGDGEDEAPTSRGRQPPKRGPPNKGKRRATDAEAPQVESDRDKKRLREASESIDEDESNAGPPRRTKSSMSAAEIAASKRFQTVISLLHATISQHRNGNIFHNPIKESDAPDYHDIVRRPMDLKTIKSRIKDGLIANSTEFQRDIYLMFANAMMYNRPNSDIYQMAEEMMMESEAHIQTFRQTEGFKAK</sequence>
<evidence type="ECO:0000256" key="2">
    <source>
        <dbReference type="PROSITE-ProRule" id="PRU00035"/>
    </source>
</evidence>
<dbReference type="Gene3D" id="1.20.920.10">
    <property type="entry name" value="Bromodomain-like"/>
    <property type="match status" value="1"/>
</dbReference>
<dbReference type="Pfam" id="PF00439">
    <property type="entry name" value="Bromodomain"/>
    <property type="match status" value="1"/>
</dbReference>
<dbReference type="STRING" id="930990.A0A067NB85"/>
<feature type="region of interest" description="Disordered" evidence="3">
    <location>
        <begin position="124"/>
        <end position="173"/>
    </location>
</feature>
<dbReference type="SMART" id="SM00297">
    <property type="entry name" value="BROMO"/>
    <property type="match status" value="1"/>
</dbReference>